<dbReference type="EMBL" id="FNNU01000006">
    <property type="protein sequence ID" value="SDX83181.1"/>
    <property type="molecule type" value="Genomic_DNA"/>
</dbReference>
<dbReference type="Gene3D" id="3.30.750.24">
    <property type="entry name" value="STAS domain"/>
    <property type="match status" value="1"/>
</dbReference>
<dbReference type="Proteomes" id="UP000243778">
    <property type="component" value="Unassembled WGS sequence"/>
</dbReference>
<dbReference type="SUPFAM" id="SSF52091">
    <property type="entry name" value="SpoIIaa-like"/>
    <property type="match status" value="1"/>
</dbReference>
<protein>
    <submittedName>
        <fullName evidence="2">Anti-anti-sigma factor</fullName>
    </submittedName>
</protein>
<feature type="domain" description="STAS" evidence="1">
    <location>
        <begin position="15"/>
        <end position="105"/>
    </location>
</feature>
<dbReference type="AlphaFoldDB" id="A0A1H3EWQ2"/>
<dbReference type="CDD" id="cd07043">
    <property type="entry name" value="STAS_anti-anti-sigma_factors"/>
    <property type="match status" value="1"/>
</dbReference>
<evidence type="ECO:0000259" key="1">
    <source>
        <dbReference type="PROSITE" id="PS50801"/>
    </source>
</evidence>
<evidence type="ECO:0000313" key="3">
    <source>
        <dbReference type="Proteomes" id="UP000243778"/>
    </source>
</evidence>
<organism evidence="2 3">
    <name type="scientific">Pseudomonas kuykendallii</name>
    <dbReference type="NCBI Taxonomy" id="1007099"/>
    <lineage>
        <taxon>Bacteria</taxon>
        <taxon>Pseudomonadati</taxon>
        <taxon>Pseudomonadota</taxon>
        <taxon>Gammaproteobacteria</taxon>
        <taxon>Pseudomonadales</taxon>
        <taxon>Pseudomonadaceae</taxon>
        <taxon>Pseudomonas</taxon>
    </lineage>
</organism>
<dbReference type="InterPro" id="IPR052746">
    <property type="entry name" value="MlaB_ABC_Transporter"/>
</dbReference>
<dbReference type="RefSeq" id="WP_090231303.1">
    <property type="nucleotide sequence ID" value="NZ_FNNU01000006.1"/>
</dbReference>
<evidence type="ECO:0000313" key="2">
    <source>
        <dbReference type="EMBL" id="SDX83181.1"/>
    </source>
</evidence>
<accession>A0A1H3EWQ2</accession>
<reference evidence="3" key="1">
    <citation type="submission" date="2016-10" db="EMBL/GenBank/DDBJ databases">
        <authorList>
            <person name="Varghese N."/>
            <person name="Submissions S."/>
        </authorList>
    </citation>
    <scope>NUCLEOTIDE SEQUENCE [LARGE SCALE GENOMIC DNA]</scope>
    <source>
        <strain evidence="3">NRRL B-59562</strain>
    </source>
</reference>
<dbReference type="PROSITE" id="PS50801">
    <property type="entry name" value="STAS"/>
    <property type="match status" value="1"/>
</dbReference>
<proteinExistence type="predicted"/>
<dbReference type="InterPro" id="IPR002645">
    <property type="entry name" value="STAS_dom"/>
</dbReference>
<dbReference type="STRING" id="1007099.SAMN05216287_3907"/>
<dbReference type="InterPro" id="IPR036513">
    <property type="entry name" value="STAS_dom_sf"/>
</dbReference>
<dbReference type="PANTHER" id="PTHR35849:SF2">
    <property type="entry name" value="BLR2341 PROTEIN"/>
    <property type="match status" value="1"/>
</dbReference>
<dbReference type="OrthoDB" id="6899289at2"/>
<keyword evidence="3" id="KW-1185">Reference proteome</keyword>
<dbReference type="PANTHER" id="PTHR35849">
    <property type="entry name" value="BLR2341 PROTEIN"/>
    <property type="match status" value="1"/>
</dbReference>
<gene>
    <name evidence="2" type="ORF">SAMN05216287_3907</name>
</gene>
<sequence>MFQLTADLDSQPACLHMSGALTIYEVRDAHAALLDVLLRQPPRDWQLDLAGLEEVDSAGVQLLLAVQRHQQRANVGLSLCNPAESVIELFQLLRLQSLYPAVVAS</sequence>
<name>A0A1H3EWQ2_9PSED</name>
<dbReference type="InterPro" id="IPR058548">
    <property type="entry name" value="MlaB-like_STAS"/>
</dbReference>
<dbReference type="Pfam" id="PF13466">
    <property type="entry name" value="STAS_2"/>
    <property type="match status" value="1"/>
</dbReference>